<dbReference type="EMBL" id="VRMN01000019">
    <property type="protein sequence ID" value="KAA8490732.1"/>
    <property type="molecule type" value="Genomic_DNA"/>
</dbReference>
<evidence type="ECO:0000256" key="4">
    <source>
        <dbReference type="ARBA" id="ARBA00023136"/>
    </source>
</evidence>
<keyword evidence="7" id="KW-0413">Isomerase</keyword>
<evidence type="ECO:0000256" key="5">
    <source>
        <dbReference type="SAM" id="Phobius"/>
    </source>
</evidence>
<dbReference type="InterPro" id="IPR009915">
    <property type="entry name" value="NnrU_dom"/>
</dbReference>
<feature type="transmembrane region" description="Helical" evidence="5">
    <location>
        <begin position="135"/>
        <end position="158"/>
    </location>
</feature>
<protein>
    <submittedName>
        <fullName evidence="7">15-cis-zeta-carotene isomerase, chloroplastic</fullName>
    </submittedName>
</protein>
<organism evidence="7 8">
    <name type="scientific">Porphyridium purpureum</name>
    <name type="common">Red alga</name>
    <name type="synonym">Porphyridium cruentum</name>
    <dbReference type="NCBI Taxonomy" id="35688"/>
    <lineage>
        <taxon>Eukaryota</taxon>
        <taxon>Rhodophyta</taxon>
        <taxon>Bangiophyceae</taxon>
        <taxon>Porphyridiales</taxon>
        <taxon>Porphyridiaceae</taxon>
        <taxon>Porphyridium</taxon>
    </lineage>
</organism>
<feature type="domain" description="NnrU" evidence="6">
    <location>
        <begin position="141"/>
        <end position="356"/>
    </location>
</feature>
<accession>A0A5J4YI73</accession>
<evidence type="ECO:0000256" key="2">
    <source>
        <dbReference type="ARBA" id="ARBA00022692"/>
    </source>
</evidence>
<dbReference type="GO" id="GO:0090471">
    <property type="term" value="F:9,15,9'-tri-cis-zeta-carotene isomerase activity"/>
    <property type="evidence" value="ECO:0007669"/>
    <property type="project" value="TreeGrafter"/>
</dbReference>
<sequence>MQSRDCGMAAFAGYYWSAASGSRTCLRRHVKVCERLVACAPRVARRSISDTVGKASRRTHGGTRFVVPRATTSEAGTDVPPSGSGDYMAERRLALGAAIACEILGFGIPLLAAIADASASGQDGNTLMHLLQTKYSTHFAMMLLLNGFAVIHSGLAALRPRVAQLVGERIYRVIFALCSLPAAGYVIAFYIAHRYDGMQLWTIQGVPGVHDAVYVLTFVSFLFLYPATFNLLEVAAVQKPGFRIYETGITRITRHPQLWGQLMWCVAHCAWTGTTLPLVASAGLLAHHFLGAWHGDVRLQNTYKQAWEQYAVRTSLLPFAAVVRGDQTIQWREFVRPAYIGVIAFTLGAYAAHPAMLRLIGELHL</sequence>
<feature type="transmembrane region" description="Helical" evidence="5">
    <location>
        <begin position="212"/>
        <end position="232"/>
    </location>
</feature>
<dbReference type="PANTHER" id="PTHR35988:SF2">
    <property type="entry name" value="15-CIS-ZETA-CAROTENE ISOMERASE, CHLOROPLASTIC"/>
    <property type="match status" value="1"/>
</dbReference>
<keyword evidence="4 5" id="KW-0472">Membrane</keyword>
<feature type="transmembrane region" description="Helical" evidence="5">
    <location>
        <begin position="338"/>
        <end position="360"/>
    </location>
</feature>
<dbReference type="Pfam" id="PF07298">
    <property type="entry name" value="NnrU"/>
    <property type="match status" value="1"/>
</dbReference>
<evidence type="ECO:0000313" key="7">
    <source>
        <dbReference type="EMBL" id="KAA8490732.1"/>
    </source>
</evidence>
<reference evidence="8" key="1">
    <citation type="journal article" date="2019" name="Nat. Commun.">
        <title>Expansion of phycobilisome linker gene families in mesophilic red algae.</title>
        <authorList>
            <person name="Lee J."/>
            <person name="Kim D."/>
            <person name="Bhattacharya D."/>
            <person name="Yoon H.S."/>
        </authorList>
    </citation>
    <scope>NUCLEOTIDE SEQUENCE [LARGE SCALE GENOMIC DNA]</scope>
    <source>
        <strain evidence="8">CCMP 1328</strain>
    </source>
</reference>
<dbReference type="OrthoDB" id="41527at2759"/>
<dbReference type="GO" id="GO:0016020">
    <property type="term" value="C:membrane"/>
    <property type="evidence" value="ECO:0007669"/>
    <property type="project" value="UniProtKB-SubCell"/>
</dbReference>
<keyword evidence="2 5" id="KW-0812">Transmembrane</keyword>
<dbReference type="GO" id="GO:0009507">
    <property type="term" value="C:chloroplast"/>
    <property type="evidence" value="ECO:0007669"/>
    <property type="project" value="TreeGrafter"/>
</dbReference>
<dbReference type="Gene3D" id="1.20.120.1630">
    <property type="match status" value="1"/>
</dbReference>
<evidence type="ECO:0000256" key="3">
    <source>
        <dbReference type="ARBA" id="ARBA00022989"/>
    </source>
</evidence>
<keyword evidence="8" id="KW-1185">Reference proteome</keyword>
<comment type="caution">
    <text evidence="7">The sequence shown here is derived from an EMBL/GenBank/DDBJ whole genome shotgun (WGS) entry which is preliminary data.</text>
</comment>
<proteinExistence type="predicted"/>
<feature type="transmembrane region" description="Helical" evidence="5">
    <location>
        <begin position="170"/>
        <end position="192"/>
    </location>
</feature>
<dbReference type="Proteomes" id="UP000324585">
    <property type="component" value="Unassembled WGS sequence"/>
</dbReference>
<dbReference type="PANTHER" id="PTHR35988">
    <property type="entry name" value="15-CIS-ZETA-CAROTENE ISOMERASE, CHLOROPLASTIC"/>
    <property type="match status" value="1"/>
</dbReference>
<keyword evidence="3 5" id="KW-1133">Transmembrane helix</keyword>
<dbReference type="AlphaFoldDB" id="A0A5J4YI73"/>
<dbReference type="OMA" id="FFNHRYD"/>
<comment type="subcellular location">
    <subcellularLocation>
        <location evidence="1">Membrane</location>
        <topology evidence="1">Multi-pass membrane protein</topology>
    </subcellularLocation>
</comment>
<feature type="transmembrane region" description="Helical" evidence="5">
    <location>
        <begin position="93"/>
        <end position="115"/>
    </location>
</feature>
<evidence type="ECO:0000313" key="8">
    <source>
        <dbReference type="Proteomes" id="UP000324585"/>
    </source>
</evidence>
<gene>
    <name evidence="7" type="ORF">FVE85_4363</name>
</gene>
<evidence type="ECO:0000259" key="6">
    <source>
        <dbReference type="Pfam" id="PF07298"/>
    </source>
</evidence>
<name>A0A5J4YI73_PORPP</name>
<evidence type="ECO:0000256" key="1">
    <source>
        <dbReference type="ARBA" id="ARBA00004141"/>
    </source>
</evidence>